<dbReference type="Proteomes" id="UP000244898">
    <property type="component" value="Unassembled WGS sequence"/>
</dbReference>
<feature type="domain" description="CREG-like beta-barrel" evidence="1">
    <location>
        <begin position="14"/>
        <end position="156"/>
    </location>
</feature>
<name>A0A2R8C6A2_9RHOB</name>
<keyword evidence="3" id="KW-1185">Reference proteome</keyword>
<dbReference type="PANTHER" id="PTHR13343">
    <property type="entry name" value="CREG1 PROTEIN"/>
    <property type="match status" value="1"/>
</dbReference>
<evidence type="ECO:0000313" key="3">
    <source>
        <dbReference type="Proteomes" id="UP000244898"/>
    </source>
</evidence>
<evidence type="ECO:0000259" key="1">
    <source>
        <dbReference type="Pfam" id="PF13883"/>
    </source>
</evidence>
<dbReference type="Gene3D" id="2.30.110.10">
    <property type="entry name" value="Electron Transport, Fmn-binding Protein, Chain A"/>
    <property type="match status" value="1"/>
</dbReference>
<dbReference type="OrthoDB" id="9814594at2"/>
<dbReference type="AlphaFoldDB" id="A0A2R8C6A2"/>
<protein>
    <recommendedName>
        <fullName evidence="1">CREG-like beta-barrel domain-containing protein</fullName>
    </recommendedName>
</protein>
<dbReference type="GO" id="GO:0005737">
    <property type="term" value="C:cytoplasm"/>
    <property type="evidence" value="ECO:0007669"/>
    <property type="project" value="UniProtKB-ARBA"/>
</dbReference>
<dbReference type="SUPFAM" id="SSF50475">
    <property type="entry name" value="FMN-binding split barrel"/>
    <property type="match status" value="1"/>
</dbReference>
<gene>
    <name evidence="2" type="ORF">TRM7615_01465</name>
</gene>
<proteinExistence type="predicted"/>
<sequence length="161" mass="17344">MSSKDLFQPADAEARTLAKTLMDTATHAALAFVQPNTAAPSVTRLALARDEQGAPVSLISQLATHTAALAANPTCALLVGEPGEKGDPLTHPRLTLHCTARFLERGSAEHDTLRAHYLSIRPKAKLYVDFPDFRFVRFDISDGLLNGGFGKAYMLSPSDLI</sequence>
<evidence type="ECO:0000313" key="2">
    <source>
        <dbReference type="EMBL" id="SPJ27971.1"/>
    </source>
</evidence>
<dbReference type="InterPro" id="IPR055343">
    <property type="entry name" value="CREG_beta-barrel"/>
</dbReference>
<dbReference type="PANTHER" id="PTHR13343:SF17">
    <property type="entry name" value="CELLULAR REPRESSOR OF E1A-STIMULATED GENES, ISOFORM A"/>
    <property type="match status" value="1"/>
</dbReference>
<dbReference type="Pfam" id="PF13883">
    <property type="entry name" value="CREG_beta-barrel"/>
    <property type="match status" value="1"/>
</dbReference>
<reference evidence="3" key="1">
    <citation type="submission" date="2018-03" db="EMBL/GenBank/DDBJ databases">
        <authorList>
            <person name="Rodrigo-Torres L."/>
            <person name="Arahal R. D."/>
            <person name="Lucena T."/>
        </authorList>
    </citation>
    <scope>NUCLEOTIDE SEQUENCE [LARGE SCALE GENOMIC DNA]</scope>
    <source>
        <strain evidence="3">CECT 7615</strain>
    </source>
</reference>
<dbReference type="InterPro" id="IPR012349">
    <property type="entry name" value="Split_barrel_FMN-bd"/>
</dbReference>
<accession>A0A2R8C6A2</accession>
<dbReference type="EMBL" id="ONZG01000003">
    <property type="protein sequence ID" value="SPJ27971.1"/>
    <property type="molecule type" value="Genomic_DNA"/>
</dbReference>
<dbReference type="RefSeq" id="WP_108786232.1">
    <property type="nucleotide sequence ID" value="NZ_ONZG01000003.1"/>
</dbReference>
<dbReference type="PIRSF" id="PIRSF004633">
    <property type="entry name" value="UCP_PLP_oxd"/>
    <property type="match status" value="1"/>
</dbReference>
<organism evidence="2 3">
    <name type="scientific">Falsiruegeria mediterranea M17</name>
    <dbReference type="NCBI Taxonomy" id="1200281"/>
    <lineage>
        <taxon>Bacteria</taxon>
        <taxon>Pseudomonadati</taxon>
        <taxon>Pseudomonadota</taxon>
        <taxon>Alphaproteobacteria</taxon>
        <taxon>Rhodobacterales</taxon>
        <taxon>Roseobacteraceae</taxon>
        <taxon>Falsiruegeria</taxon>
    </lineage>
</organism>
<dbReference type="InterPro" id="IPR014419">
    <property type="entry name" value="HutZ"/>
</dbReference>